<keyword evidence="2" id="KW-1185">Reference proteome</keyword>
<dbReference type="Proteomes" id="UP001057402">
    <property type="component" value="Chromosome 10"/>
</dbReference>
<evidence type="ECO:0000313" key="2">
    <source>
        <dbReference type="Proteomes" id="UP001057402"/>
    </source>
</evidence>
<organism evidence="1 2">
    <name type="scientific">Melastoma candidum</name>
    <dbReference type="NCBI Taxonomy" id="119954"/>
    <lineage>
        <taxon>Eukaryota</taxon>
        <taxon>Viridiplantae</taxon>
        <taxon>Streptophyta</taxon>
        <taxon>Embryophyta</taxon>
        <taxon>Tracheophyta</taxon>
        <taxon>Spermatophyta</taxon>
        <taxon>Magnoliopsida</taxon>
        <taxon>eudicotyledons</taxon>
        <taxon>Gunneridae</taxon>
        <taxon>Pentapetalae</taxon>
        <taxon>rosids</taxon>
        <taxon>malvids</taxon>
        <taxon>Myrtales</taxon>
        <taxon>Melastomataceae</taxon>
        <taxon>Melastomatoideae</taxon>
        <taxon>Melastomateae</taxon>
        <taxon>Melastoma</taxon>
    </lineage>
</organism>
<proteinExistence type="predicted"/>
<protein>
    <submittedName>
        <fullName evidence="1">Uncharacterized protein</fullName>
    </submittedName>
</protein>
<dbReference type="EMBL" id="CM042889">
    <property type="protein sequence ID" value="KAI4321250.1"/>
    <property type="molecule type" value="Genomic_DNA"/>
</dbReference>
<reference evidence="2" key="1">
    <citation type="journal article" date="2023" name="Front. Plant Sci.">
        <title>Chromosomal-level genome assembly of Melastoma candidum provides insights into trichome evolution.</title>
        <authorList>
            <person name="Zhong Y."/>
            <person name="Wu W."/>
            <person name="Sun C."/>
            <person name="Zou P."/>
            <person name="Liu Y."/>
            <person name="Dai S."/>
            <person name="Zhou R."/>
        </authorList>
    </citation>
    <scope>NUCLEOTIDE SEQUENCE [LARGE SCALE GENOMIC DNA]</scope>
</reference>
<name>A0ACB9MAR5_9MYRT</name>
<comment type="caution">
    <text evidence="1">The sequence shown here is derived from an EMBL/GenBank/DDBJ whole genome shotgun (WGS) entry which is preliminary data.</text>
</comment>
<evidence type="ECO:0000313" key="1">
    <source>
        <dbReference type="EMBL" id="KAI4321250.1"/>
    </source>
</evidence>
<gene>
    <name evidence="1" type="ORF">MLD38_034652</name>
</gene>
<sequence length="308" mass="35065">MRSFSIFWRFSSPRAAFADVPTIKGIPVYSEFDRPANRRHPRELFTWASAAAPAALLFWMNMDPVSAEEVTTLSNSEKGKDAHYDVSLSRVDDGSVVSNVHTTKWRIFTDNGRDYFLQGKLEEAEKFFLSALEEAKEGFGERDPHVASASNNLAEFYRVTKALDKAEPLYSEAIKILEESFGPEDVRVGAALHNLGQFYFVQRKLEEAQKCYERALKIKGRVLGFGNPDYADTMYHLGVVLYLQGREKESEALVVDSIRILEEAGQGESKLCIKRLRHLAQMYARSNRRDDAENILKKINRILELSKI</sequence>
<accession>A0ACB9MAR5</accession>